<dbReference type="AlphaFoldDB" id="A0A0B7GZ16"/>
<keyword evidence="2" id="KW-1185">Reference proteome</keyword>
<dbReference type="RefSeq" id="WP_041989358.1">
    <property type="nucleotide sequence ID" value="NZ_CDOD01000001.1"/>
</dbReference>
<protein>
    <submittedName>
        <fullName evidence="1">Uncharacterized protein</fullName>
    </submittedName>
</protein>
<evidence type="ECO:0000313" key="2">
    <source>
        <dbReference type="Proteomes" id="UP000038055"/>
    </source>
</evidence>
<accession>A0A0B7GZ16</accession>
<sequence length="560" mass="64173">MEEAKALFESGEKQKLDKKLSNKNSYHLGLEPNWRHFQQETTPLNTAFSKVPITIANTKIGGEVLFLKKENSIRQYLFMVKKDDFDETGNVISARFYLFDTKGYLLDALKMENGTISKRLILKKNINSHVELTKRLAGNGDCDASLMVKIGDLTIEKRLNEHKHLKKDPPTDWGLGCSGSDTKDKTIFLPEYTPIHNSKFKENKNRYSPSLSDYYSAISMSLHTSHTPKMLRDESIIGSSEGGSSFSSIGATMADYNREKEIGLRDIMSSEFTKSEMEYLKNNSHTKKLIEQLLINEDFSQESIDFAKEAIKAKKEGGEVDFPNKLILDWSFMKNERLRCVGYKFYLTKNNQISQYLKFFLKDEHKGFLKLSAVSNFRQRFKTSEGATAVTVPPKNNVIEIAFNTDPKASGNVMNTSTILVGFALIHEMVHAEIFRKLLEASELPYIPKKDSPEWESFMNNLYGSFYEYFDTYVRFSFKTTNPTEIQHELMAQSYVEIMAKALTDFDKNKHPKEFYENIAWSGLQNTTIFKNKILPDLNAITKLNNSLNQAKNETKDCTN</sequence>
<gene>
    <name evidence="1" type="ORF">CCYN2B_10050</name>
</gene>
<name>A0A0B7GZ16_9FLAO</name>
<reference evidence="2" key="1">
    <citation type="submission" date="2015-01" db="EMBL/GenBank/DDBJ databases">
        <authorList>
            <person name="MANFREDI Pablo"/>
        </authorList>
    </citation>
    <scope>NUCLEOTIDE SEQUENCE [LARGE SCALE GENOMIC DNA]</scope>
    <source>
        <strain evidence="2">Ccyn2B</strain>
    </source>
</reference>
<organism evidence="1 2">
    <name type="scientific">Capnocytophaga cynodegmi</name>
    <dbReference type="NCBI Taxonomy" id="28189"/>
    <lineage>
        <taxon>Bacteria</taxon>
        <taxon>Pseudomonadati</taxon>
        <taxon>Bacteroidota</taxon>
        <taxon>Flavobacteriia</taxon>
        <taxon>Flavobacteriales</taxon>
        <taxon>Flavobacteriaceae</taxon>
        <taxon>Capnocytophaga</taxon>
    </lineage>
</organism>
<dbReference type="Proteomes" id="UP000038055">
    <property type="component" value="Unassembled WGS sequence"/>
</dbReference>
<proteinExistence type="predicted"/>
<evidence type="ECO:0000313" key="1">
    <source>
        <dbReference type="EMBL" id="CEN32395.1"/>
    </source>
</evidence>
<dbReference type="EMBL" id="CDOD01000001">
    <property type="protein sequence ID" value="CEN32395.1"/>
    <property type="molecule type" value="Genomic_DNA"/>
</dbReference>